<protein>
    <recommendedName>
        <fullName evidence="4">HEAT repeat</fullName>
    </recommendedName>
</protein>
<dbReference type="SMART" id="SM00567">
    <property type="entry name" value="EZ_HEAT"/>
    <property type="match status" value="6"/>
</dbReference>
<dbReference type="EMBL" id="PPFX01000011">
    <property type="protein sequence ID" value="PNU20537.1"/>
    <property type="molecule type" value="Genomic_DNA"/>
</dbReference>
<dbReference type="InterPro" id="IPR004155">
    <property type="entry name" value="PBS_lyase_HEAT"/>
</dbReference>
<dbReference type="OrthoDB" id="9812352at2"/>
<dbReference type="PANTHER" id="PTHR12697">
    <property type="entry name" value="PBS LYASE HEAT-LIKE PROTEIN"/>
    <property type="match status" value="1"/>
</dbReference>
<dbReference type="PROSITE" id="PS51257">
    <property type="entry name" value="PROKAR_LIPOPROTEIN"/>
    <property type="match status" value="1"/>
</dbReference>
<dbReference type="InterPro" id="IPR016024">
    <property type="entry name" value="ARM-type_fold"/>
</dbReference>
<comment type="caution">
    <text evidence="2">The sequence shown here is derived from an EMBL/GenBank/DDBJ whole genome shotgun (WGS) entry which is preliminary data.</text>
</comment>
<gene>
    <name evidence="2" type="ORF">C2E25_06580</name>
</gene>
<organism evidence="2 3">
    <name type="scientific">Geothermobacter hydrogeniphilus</name>
    <dbReference type="NCBI Taxonomy" id="1969733"/>
    <lineage>
        <taxon>Bacteria</taxon>
        <taxon>Pseudomonadati</taxon>
        <taxon>Thermodesulfobacteriota</taxon>
        <taxon>Desulfuromonadia</taxon>
        <taxon>Desulfuromonadales</taxon>
        <taxon>Geothermobacteraceae</taxon>
        <taxon>Geothermobacter</taxon>
    </lineage>
</organism>
<keyword evidence="1" id="KW-0732">Signal</keyword>
<feature type="chain" id="PRO_5014411062" description="HEAT repeat" evidence="1">
    <location>
        <begin position="35"/>
        <end position="311"/>
    </location>
</feature>
<dbReference type="Proteomes" id="UP000236340">
    <property type="component" value="Unassembled WGS sequence"/>
</dbReference>
<evidence type="ECO:0000313" key="3">
    <source>
        <dbReference type="Proteomes" id="UP000236340"/>
    </source>
</evidence>
<reference evidence="2 3" key="1">
    <citation type="journal article" date="2018" name="Genome Announc.">
        <title>Genome Sequence of Geothermobacter sp. HR-1 Iron Reducer from the Loihi Seamount.</title>
        <authorList>
            <person name="Smith H."/>
            <person name="Abuyen K."/>
            <person name="Tremblay J."/>
            <person name="Savalia P."/>
            <person name="Perez-Rodriguez I."/>
            <person name="Emerson D."/>
            <person name="Tully B."/>
            <person name="Amend J."/>
        </authorList>
    </citation>
    <scope>NUCLEOTIDE SEQUENCE [LARGE SCALE GENOMIC DNA]</scope>
    <source>
        <strain evidence="2 3">HR-1</strain>
    </source>
</reference>
<proteinExistence type="predicted"/>
<evidence type="ECO:0000256" key="1">
    <source>
        <dbReference type="SAM" id="SignalP"/>
    </source>
</evidence>
<dbReference type="Pfam" id="PF13646">
    <property type="entry name" value="HEAT_2"/>
    <property type="match status" value="2"/>
</dbReference>
<dbReference type="Pfam" id="PF03130">
    <property type="entry name" value="HEAT_PBS"/>
    <property type="match status" value="1"/>
</dbReference>
<dbReference type="RefSeq" id="WP_103114969.1">
    <property type="nucleotide sequence ID" value="NZ_PPFX01000011.1"/>
</dbReference>
<evidence type="ECO:0000313" key="2">
    <source>
        <dbReference type="EMBL" id="PNU20537.1"/>
    </source>
</evidence>
<dbReference type="PANTHER" id="PTHR12697:SF5">
    <property type="entry name" value="DEOXYHYPUSINE HYDROXYLASE"/>
    <property type="match status" value="1"/>
</dbReference>
<dbReference type="AlphaFoldDB" id="A0A2K2HB97"/>
<dbReference type="SUPFAM" id="SSF48371">
    <property type="entry name" value="ARM repeat"/>
    <property type="match status" value="1"/>
</dbReference>
<dbReference type="Gene3D" id="1.25.10.10">
    <property type="entry name" value="Leucine-rich Repeat Variant"/>
    <property type="match status" value="2"/>
</dbReference>
<dbReference type="GO" id="GO:0016491">
    <property type="term" value="F:oxidoreductase activity"/>
    <property type="evidence" value="ECO:0007669"/>
    <property type="project" value="TreeGrafter"/>
</dbReference>
<evidence type="ECO:0008006" key="4">
    <source>
        <dbReference type="Google" id="ProtNLM"/>
    </source>
</evidence>
<accession>A0A2K2HB97</accession>
<sequence>MVRSDLKNRAGCRRLLISLLISLLLVCGCSSEPALDLTALDNAARAGDAKAVSQLVSLLGRTDNGLNDKVYPLVTQLGKAAIPALIDQADSDDRVLREYVIASLGTLQAKEAVPVIVKSLRDKSFSRRYIAAWALGQIGDVNSIPELLQALDDDDSGVRRYATRSLIRFNTRAVAPLLGYLPQAPPRGQAGAIRALGDIGDPRALELLLKAVDGPNRGEVFMALGKLKDPRAENALIRGLRDADWRNRMNAAMALGPLGGPAAAAALRPVLEDPVMVVREWAARSLEMVSGEHVRYRDAKGKLVMPYKIYH</sequence>
<feature type="signal peptide" evidence="1">
    <location>
        <begin position="1"/>
        <end position="34"/>
    </location>
</feature>
<name>A0A2K2HB97_9BACT</name>
<dbReference type="InterPro" id="IPR011989">
    <property type="entry name" value="ARM-like"/>
</dbReference>